<dbReference type="InterPro" id="IPR007110">
    <property type="entry name" value="Ig-like_dom"/>
</dbReference>
<dbReference type="InterPro" id="IPR036179">
    <property type="entry name" value="Ig-like_dom_sf"/>
</dbReference>
<dbReference type="Proteomes" id="UP001153620">
    <property type="component" value="Chromosome 2"/>
</dbReference>
<feature type="chain" id="PRO_5040463452" description="Ig-like domain-containing protein" evidence="1">
    <location>
        <begin position="21"/>
        <end position="284"/>
    </location>
</feature>
<dbReference type="SUPFAM" id="SSF48726">
    <property type="entry name" value="Immunoglobulin"/>
    <property type="match status" value="2"/>
</dbReference>
<dbReference type="Gene3D" id="2.60.40.10">
    <property type="entry name" value="Immunoglobulins"/>
    <property type="match status" value="2"/>
</dbReference>
<feature type="signal peptide" evidence="1">
    <location>
        <begin position="1"/>
        <end position="20"/>
    </location>
</feature>
<sequence length="284" mass="32713">MEIKLISMVLFLIFMKACRTSKINKVLVPSYYLEDSSSEELILNCDFEIGENEMGFVLKWHHNSVPIYQWIPQKKPYALNHFKDRINTEYSSSDEKYKKYSALAIKKPSITDTGNYTCDVQTFQSSDKKGSQMIVIHPQNSINLKYTIDESEQIVNFECSVFNIYPFPEVKFLFDDEEKNLSTDVDYRNVTSLYNVTITAQVSKNDIRDESLVTCLMKINDTDYERKESIIYDDPKQTSTSKISIDGENMLASELSNENHGTISKPHLGVSIIILINMVYGHLL</sequence>
<accession>A0A9N9WPI3</accession>
<gene>
    <name evidence="3" type="ORF">CHIRRI_LOCUS6724</name>
</gene>
<reference evidence="3" key="2">
    <citation type="submission" date="2022-10" db="EMBL/GenBank/DDBJ databases">
        <authorList>
            <consortium name="ENA_rothamsted_submissions"/>
            <consortium name="culmorum"/>
            <person name="King R."/>
        </authorList>
    </citation>
    <scope>NUCLEOTIDE SEQUENCE</scope>
</reference>
<dbReference type="InterPro" id="IPR013783">
    <property type="entry name" value="Ig-like_fold"/>
</dbReference>
<organism evidence="3 4">
    <name type="scientific">Chironomus riparius</name>
    <dbReference type="NCBI Taxonomy" id="315576"/>
    <lineage>
        <taxon>Eukaryota</taxon>
        <taxon>Metazoa</taxon>
        <taxon>Ecdysozoa</taxon>
        <taxon>Arthropoda</taxon>
        <taxon>Hexapoda</taxon>
        <taxon>Insecta</taxon>
        <taxon>Pterygota</taxon>
        <taxon>Neoptera</taxon>
        <taxon>Endopterygota</taxon>
        <taxon>Diptera</taxon>
        <taxon>Nematocera</taxon>
        <taxon>Chironomoidea</taxon>
        <taxon>Chironomidae</taxon>
        <taxon>Chironominae</taxon>
        <taxon>Chironomus</taxon>
    </lineage>
</organism>
<evidence type="ECO:0000313" key="4">
    <source>
        <dbReference type="Proteomes" id="UP001153620"/>
    </source>
</evidence>
<dbReference type="EMBL" id="OU895878">
    <property type="protein sequence ID" value="CAG9803828.1"/>
    <property type="molecule type" value="Genomic_DNA"/>
</dbReference>
<keyword evidence="1" id="KW-0732">Signal</keyword>
<evidence type="ECO:0000259" key="2">
    <source>
        <dbReference type="PROSITE" id="PS50835"/>
    </source>
</evidence>
<dbReference type="OrthoDB" id="6478865at2759"/>
<dbReference type="AlphaFoldDB" id="A0A9N9WPI3"/>
<dbReference type="PROSITE" id="PS50835">
    <property type="entry name" value="IG_LIKE"/>
    <property type="match status" value="1"/>
</dbReference>
<reference evidence="3" key="1">
    <citation type="submission" date="2022-01" db="EMBL/GenBank/DDBJ databases">
        <authorList>
            <person name="King R."/>
        </authorList>
    </citation>
    <scope>NUCLEOTIDE SEQUENCE</scope>
</reference>
<dbReference type="PANTHER" id="PTHR21261:SF2">
    <property type="entry name" value="GH04238P-RELATED"/>
    <property type="match status" value="1"/>
</dbReference>
<name>A0A9N9WPI3_9DIPT</name>
<keyword evidence="4" id="KW-1185">Reference proteome</keyword>
<evidence type="ECO:0000256" key="1">
    <source>
        <dbReference type="SAM" id="SignalP"/>
    </source>
</evidence>
<evidence type="ECO:0000313" key="3">
    <source>
        <dbReference type="EMBL" id="CAG9803828.1"/>
    </source>
</evidence>
<protein>
    <recommendedName>
        <fullName evidence="2">Ig-like domain-containing protein</fullName>
    </recommendedName>
</protein>
<dbReference type="PANTHER" id="PTHR21261">
    <property type="entry name" value="BEAT PROTEIN"/>
    <property type="match status" value="1"/>
</dbReference>
<feature type="domain" description="Ig-like" evidence="2">
    <location>
        <begin position="21"/>
        <end position="135"/>
    </location>
</feature>
<proteinExistence type="predicted"/>